<dbReference type="Gene3D" id="1.10.10.10">
    <property type="entry name" value="Winged helix-like DNA-binding domain superfamily/Winged helix DNA-binding domain"/>
    <property type="match status" value="2"/>
</dbReference>
<accession>A0AA36DM52</accession>
<name>A0AA36DM52_CYLNA</name>
<dbReference type="Proteomes" id="UP001176961">
    <property type="component" value="Unassembled WGS sequence"/>
</dbReference>
<dbReference type="InterPro" id="IPR048711">
    <property type="entry name" value="WHD_Rv2258c"/>
</dbReference>
<dbReference type="Pfam" id="PF21320">
    <property type="entry name" value="WHD_Rv2258c"/>
    <property type="match status" value="2"/>
</dbReference>
<dbReference type="Pfam" id="PF13847">
    <property type="entry name" value="Methyltransf_31"/>
    <property type="match status" value="2"/>
</dbReference>
<evidence type="ECO:0008006" key="5">
    <source>
        <dbReference type="Google" id="ProtNLM"/>
    </source>
</evidence>
<dbReference type="InterPro" id="IPR036390">
    <property type="entry name" value="WH_DNA-bd_sf"/>
</dbReference>
<evidence type="ECO:0000259" key="2">
    <source>
        <dbReference type="Pfam" id="PF21320"/>
    </source>
</evidence>
<feature type="domain" description="S-adenosylmethionine-dependent methyltransferase Rv2258c-like winged HTH" evidence="2">
    <location>
        <begin position="376"/>
        <end position="439"/>
    </location>
</feature>
<evidence type="ECO:0000313" key="4">
    <source>
        <dbReference type="Proteomes" id="UP001176961"/>
    </source>
</evidence>
<dbReference type="InterPro" id="IPR036388">
    <property type="entry name" value="WH-like_DNA-bd_sf"/>
</dbReference>
<dbReference type="PANTHER" id="PTHR45581:SF3">
    <property type="entry name" value="METHYLTRANSFERASE DOMAIN-CONTAINING PROTEIN"/>
    <property type="match status" value="1"/>
</dbReference>
<protein>
    <recommendedName>
        <fullName evidence="5">Methyltransferase domain-containing protein</fullName>
    </recommendedName>
</protein>
<evidence type="ECO:0000313" key="3">
    <source>
        <dbReference type="EMBL" id="CAJ0590202.1"/>
    </source>
</evidence>
<dbReference type="SUPFAM" id="SSF53335">
    <property type="entry name" value="S-adenosyl-L-methionine-dependent methyltransferases"/>
    <property type="match status" value="2"/>
</dbReference>
<feature type="domain" description="Methyltransferase" evidence="1">
    <location>
        <begin position="527"/>
        <end position="648"/>
    </location>
</feature>
<organism evidence="3 4">
    <name type="scientific">Cylicocyclus nassatus</name>
    <name type="common">Nematode worm</name>
    <dbReference type="NCBI Taxonomy" id="53992"/>
    <lineage>
        <taxon>Eukaryota</taxon>
        <taxon>Metazoa</taxon>
        <taxon>Ecdysozoa</taxon>
        <taxon>Nematoda</taxon>
        <taxon>Chromadorea</taxon>
        <taxon>Rhabditida</taxon>
        <taxon>Rhabditina</taxon>
        <taxon>Rhabditomorpha</taxon>
        <taxon>Strongyloidea</taxon>
        <taxon>Strongylidae</taxon>
        <taxon>Cylicocyclus</taxon>
    </lineage>
</organism>
<dbReference type="AlphaFoldDB" id="A0AA36DM52"/>
<dbReference type="EMBL" id="CATQJL010000001">
    <property type="protein sequence ID" value="CAJ0590202.1"/>
    <property type="molecule type" value="Genomic_DNA"/>
</dbReference>
<dbReference type="CDD" id="cd02440">
    <property type="entry name" value="AdoMet_MTases"/>
    <property type="match status" value="2"/>
</dbReference>
<evidence type="ECO:0000259" key="1">
    <source>
        <dbReference type="Pfam" id="PF13847"/>
    </source>
</evidence>
<feature type="domain" description="S-adenosylmethionine-dependent methyltransferase Rv2258c-like winged HTH" evidence="2">
    <location>
        <begin position="20"/>
        <end position="84"/>
    </location>
</feature>
<dbReference type="Gene3D" id="3.40.50.150">
    <property type="entry name" value="Vaccinia Virus protein VP39"/>
    <property type="match status" value="2"/>
</dbReference>
<reference evidence="3" key="1">
    <citation type="submission" date="2023-07" db="EMBL/GenBank/DDBJ databases">
        <authorList>
            <consortium name="CYATHOMIX"/>
        </authorList>
    </citation>
    <scope>NUCLEOTIDE SEQUENCE</scope>
    <source>
        <strain evidence="3">N/A</strain>
    </source>
</reference>
<dbReference type="SUPFAM" id="SSF46785">
    <property type="entry name" value="Winged helix' DNA-binding domain"/>
    <property type="match status" value="2"/>
</dbReference>
<gene>
    <name evidence="3" type="ORF">CYNAS_LOCUS2185</name>
</gene>
<dbReference type="InterPro" id="IPR025714">
    <property type="entry name" value="Methyltranfer_dom"/>
</dbReference>
<comment type="caution">
    <text evidence="3">The sequence shown here is derived from an EMBL/GenBank/DDBJ whole genome shotgun (WGS) entry which is preliminary data.</text>
</comment>
<dbReference type="InterPro" id="IPR029063">
    <property type="entry name" value="SAM-dependent_MTases_sf"/>
</dbReference>
<feature type="domain" description="Methyltransferase" evidence="1">
    <location>
        <begin position="171"/>
        <end position="338"/>
    </location>
</feature>
<sequence>MAEKTELQKKLMQIGIDGMLSAAIALGNRLNLFAALAKVGSEKEPATAAQVAEVAGCKERYVREWLATMATADIISVTEDEKYFIKEKDVEDLLLSSNVKIHSFLPIFLRPFDKLCKVYKKNGPYGLEHDDFTMEFYDIIANFSEALHSRHLIPDLLPAISSDLKERLEKGDMMCLDVGCGRGFHAAFLADNFPKSNFTGIDVTLEAVHMANQKRKDNGQTYENLSFVQMDGAKMDDDWSDKFDLVTIFDACHDQMRPDLCLKEIHRVLKPGGLFGMVEVDGTSNVLKDKQEMGDLAAAQYAYSVFHCLPTASNSEDALGLGTMWGKEKAVKMLKEAGFNDVKVIPTPYFDTNVLTMAEKTDFQKKILQIGIDGMISASIALGIRLHLFEALAKVGSEDEPATAEKVAEESDCKERYVREWLAVMGTADIITVTEDEKFFIRKENIEDLTTSTDVHLHSLLPNSLRPYDKLCKVFKKDGPYGLDYSDFTPEFYEVMANLSEAMHRKHLISDFLPALGSDIKERLEEGGMMCLDVGCGKGFHSALLAENFPKSNFTGIDCTLDAVHMANQKRKDNGETFDNLAFLQMDGGKLSADWTDKFDLVIIFDACHDQKRPDLCLKEIYRVLKSGGVFGMVEVDGTSNIYKDKQEMGYDAALQYADSIFHCLPAGSNSEDALCLGAMWGKERAVKMLKEAGFNDVSVIPTPYFETNVLYVCKKD</sequence>
<keyword evidence="4" id="KW-1185">Reference proteome</keyword>
<proteinExistence type="predicted"/>
<dbReference type="PANTHER" id="PTHR45581">
    <property type="entry name" value="PROTEIN CBG10435"/>
    <property type="match status" value="1"/>
</dbReference>